<dbReference type="EMBL" id="LAZR01000031">
    <property type="protein sequence ID" value="KKO02278.1"/>
    <property type="molecule type" value="Genomic_DNA"/>
</dbReference>
<organism evidence="2">
    <name type="scientific">marine sediment metagenome</name>
    <dbReference type="NCBI Taxonomy" id="412755"/>
    <lineage>
        <taxon>unclassified sequences</taxon>
        <taxon>metagenomes</taxon>
        <taxon>ecological metagenomes</taxon>
    </lineage>
</organism>
<dbReference type="InterPro" id="IPR001173">
    <property type="entry name" value="Glyco_trans_2-like"/>
</dbReference>
<accession>A0A0F9VQV0</accession>
<dbReference type="InterPro" id="IPR029044">
    <property type="entry name" value="Nucleotide-diphossugar_trans"/>
</dbReference>
<dbReference type="PANTHER" id="PTHR43685:SF2">
    <property type="entry name" value="GLYCOSYLTRANSFERASE 2-LIKE DOMAIN-CONTAINING PROTEIN"/>
    <property type="match status" value="1"/>
</dbReference>
<dbReference type="CDD" id="cd00761">
    <property type="entry name" value="Glyco_tranf_GTA_type"/>
    <property type="match status" value="1"/>
</dbReference>
<dbReference type="SUPFAM" id="SSF53448">
    <property type="entry name" value="Nucleotide-diphospho-sugar transferases"/>
    <property type="match status" value="1"/>
</dbReference>
<gene>
    <name evidence="2" type="ORF">LCGC14_0106930</name>
</gene>
<feature type="domain" description="Glycosyltransferase 2-like" evidence="1">
    <location>
        <begin position="10"/>
        <end position="124"/>
    </location>
</feature>
<dbReference type="AlphaFoldDB" id="A0A0F9VQV0"/>
<proteinExistence type="predicted"/>
<evidence type="ECO:0000259" key="1">
    <source>
        <dbReference type="Pfam" id="PF00535"/>
    </source>
</evidence>
<protein>
    <recommendedName>
        <fullName evidence="1">Glycosyltransferase 2-like domain-containing protein</fullName>
    </recommendedName>
</protein>
<comment type="caution">
    <text evidence="2">The sequence shown here is derived from an EMBL/GenBank/DDBJ whole genome shotgun (WGS) entry which is preliminary data.</text>
</comment>
<dbReference type="Gene3D" id="3.90.550.10">
    <property type="entry name" value="Spore Coat Polysaccharide Biosynthesis Protein SpsA, Chain A"/>
    <property type="match status" value="1"/>
</dbReference>
<dbReference type="PANTHER" id="PTHR43685">
    <property type="entry name" value="GLYCOSYLTRANSFERASE"/>
    <property type="match status" value="1"/>
</dbReference>
<sequence length="307" mass="34444">MILDVCLPITVIVPTYNDEGYLSEALTSVLLQSKPPEMLIVVDDGSSTADAEKIVTGFKAQNYIHTQIVYLKQSNQGPSAARNAGLKLASTPYVAFLDADDRMLADNLATMWQAINGLADDYFGVYGTYCDIETGKPYPFADLEGCIAPDKVGKKGGIAGGVHTYLFRTYHLRNVGGFDESLVNNEDYDLIIRLLRAGLKCKGKVTTCFEKRNRMGSLSRPWEPLVAFNNTLRFLQKAEIAGYFSDEELASRRRSTQLNYAKLLMKQGKEKEAASIWHEVFKIKPSTVREFYHWLIYLRLRLGEKIG</sequence>
<evidence type="ECO:0000313" key="2">
    <source>
        <dbReference type="EMBL" id="KKO02278.1"/>
    </source>
</evidence>
<dbReference type="Pfam" id="PF00535">
    <property type="entry name" value="Glycos_transf_2"/>
    <property type="match status" value="1"/>
</dbReference>
<dbReference type="InterPro" id="IPR050834">
    <property type="entry name" value="Glycosyltransf_2"/>
</dbReference>
<reference evidence="2" key="1">
    <citation type="journal article" date="2015" name="Nature">
        <title>Complex archaea that bridge the gap between prokaryotes and eukaryotes.</title>
        <authorList>
            <person name="Spang A."/>
            <person name="Saw J.H."/>
            <person name="Jorgensen S.L."/>
            <person name="Zaremba-Niedzwiedzka K."/>
            <person name="Martijn J."/>
            <person name="Lind A.E."/>
            <person name="van Eijk R."/>
            <person name="Schleper C."/>
            <person name="Guy L."/>
            <person name="Ettema T.J."/>
        </authorList>
    </citation>
    <scope>NUCLEOTIDE SEQUENCE</scope>
</reference>
<name>A0A0F9VQV0_9ZZZZ</name>